<dbReference type="PANTHER" id="PTHR43141">
    <property type="entry name" value="CYTOCHROME BD2 SUBUNIT II"/>
    <property type="match status" value="1"/>
</dbReference>
<dbReference type="GO" id="GO:0009055">
    <property type="term" value="F:electron transfer activity"/>
    <property type="evidence" value="ECO:0007669"/>
    <property type="project" value="TreeGrafter"/>
</dbReference>
<dbReference type="EMBL" id="FOSN01000001">
    <property type="protein sequence ID" value="SFJ99990.1"/>
    <property type="molecule type" value="Genomic_DNA"/>
</dbReference>
<dbReference type="NCBIfam" id="TIGR00203">
    <property type="entry name" value="cydB"/>
    <property type="match status" value="1"/>
</dbReference>
<keyword evidence="4 7" id="KW-0812">Transmembrane</keyword>
<evidence type="ECO:0000256" key="3">
    <source>
        <dbReference type="ARBA" id="ARBA00022475"/>
    </source>
</evidence>
<feature type="transmembrane region" description="Helical" evidence="7">
    <location>
        <begin position="77"/>
        <end position="99"/>
    </location>
</feature>
<evidence type="ECO:0000313" key="8">
    <source>
        <dbReference type="EMBL" id="SFJ99990.1"/>
    </source>
</evidence>
<keyword evidence="6 7" id="KW-0472">Membrane</keyword>
<evidence type="ECO:0000256" key="7">
    <source>
        <dbReference type="SAM" id="Phobius"/>
    </source>
</evidence>
<accession>A0A1I3VXU3</accession>
<comment type="subcellular location">
    <subcellularLocation>
        <location evidence="1">Cell membrane</location>
        <topology evidence="1">Multi-pass membrane protein</topology>
    </subcellularLocation>
</comment>
<dbReference type="Pfam" id="PF02322">
    <property type="entry name" value="Cyt_bd_oxida_II"/>
    <property type="match status" value="1"/>
</dbReference>
<keyword evidence="5 7" id="KW-1133">Transmembrane helix</keyword>
<evidence type="ECO:0000256" key="1">
    <source>
        <dbReference type="ARBA" id="ARBA00004651"/>
    </source>
</evidence>
<keyword evidence="9" id="KW-1185">Reference proteome</keyword>
<dbReference type="GO" id="GO:0016682">
    <property type="term" value="F:oxidoreductase activity, acting on diphenols and related substances as donors, oxygen as acceptor"/>
    <property type="evidence" value="ECO:0007669"/>
    <property type="project" value="TreeGrafter"/>
</dbReference>
<feature type="transmembrane region" description="Helical" evidence="7">
    <location>
        <begin position="119"/>
        <end position="140"/>
    </location>
</feature>
<evidence type="ECO:0000256" key="6">
    <source>
        <dbReference type="ARBA" id="ARBA00023136"/>
    </source>
</evidence>
<dbReference type="GO" id="GO:0070069">
    <property type="term" value="C:cytochrome complex"/>
    <property type="evidence" value="ECO:0007669"/>
    <property type="project" value="TreeGrafter"/>
</dbReference>
<reference evidence="8 9" key="1">
    <citation type="submission" date="2016-10" db="EMBL/GenBank/DDBJ databases">
        <authorList>
            <person name="de Groot N.N."/>
        </authorList>
    </citation>
    <scope>NUCLEOTIDE SEQUENCE [LARGE SCALE GENOMIC DNA]</scope>
    <source>
        <strain evidence="8 9">NE2</strain>
    </source>
</reference>
<feature type="transmembrane region" description="Helical" evidence="7">
    <location>
        <begin position="234"/>
        <end position="254"/>
    </location>
</feature>
<dbReference type="PIRSF" id="PIRSF000267">
    <property type="entry name" value="Cyt_oxidse_sub2"/>
    <property type="match status" value="1"/>
</dbReference>
<feature type="transmembrane region" description="Helical" evidence="7">
    <location>
        <begin position="261"/>
        <end position="281"/>
    </location>
</feature>
<dbReference type="Proteomes" id="UP000198755">
    <property type="component" value="Unassembled WGS sequence"/>
</dbReference>
<protein>
    <submittedName>
        <fullName evidence="8">Cytochrome d ubiquinol oxidase subunit II</fullName>
    </submittedName>
</protein>
<dbReference type="PANTHER" id="PTHR43141:SF4">
    <property type="entry name" value="CYTOCHROME BD2 SUBUNIT II"/>
    <property type="match status" value="1"/>
</dbReference>
<dbReference type="InterPro" id="IPR003317">
    <property type="entry name" value="Cyt-d_oxidase_su2"/>
</dbReference>
<dbReference type="RefSeq" id="WP_091677351.1">
    <property type="nucleotide sequence ID" value="NZ_FOSN01000001.1"/>
</dbReference>
<dbReference type="OrthoDB" id="9776710at2"/>
<feature type="transmembrane region" description="Helical" evidence="7">
    <location>
        <begin position="301"/>
        <end position="324"/>
    </location>
</feature>
<name>A0A1I3VXU3_9HYPH</name>
<keyword evidence="3" id="KW-1003">Cell membrane</keyword>
<organism evidence="8 9">
    <name type="scientific">Methylocapsa palsarum</name>
    <dbReference type="NCBI Taxonomy" id="1612308"/>
    <lineage>
        <taxon>Bacteria</taxon>
        <taxon>Pseudomonadati</taxon>
        <taxon>Pseudomonadota</taxon>
        <taxon>Alphaproteobacteria</taxon>
        <taxon>Hyphomicrobiales</taxon>
        <taxon>Beijerinckiaceae</taxon>
        <taxon>Methylocapsa</taxon>
    </lineage>
</organism>
<evidence type="ECO:0000256" key="2">
    <source>
        <dbReference type="ARBA" id="ARBA00007543"/>
    </source>
</evidence>
<proteinExistence type="inferred from homology"/>
<feature type="transmembrane region" description="Helical" evidence="7">
    <location>
        <begin position="160"/>
        <end position="183"/>
    </location>
</feature>
<gene>
    <name evidence="8" type="ORF">SAMN05444581_101191</name>
</gene>
<feature type="transmembrane region" description="Helical" evidence="7">
    <location>
        <begin position="195"/>
        <end position="214"/>
    </location>
</feature>
<dbReference type="AlphaFoldDB" id="A0A1I3VXU3"/>
<dbReference type="GO" id="GO:0005886">
    <property type="term" value="C:plasma membrane"/>
    <property type="evidence" value="ECO:0007669"/>
    <property type="project" value="UniProtKB-SubCell"/>
</dbReference>
<comment type="similarity">
    <text evidence="2">Belongs to the cytochrome ubiquinol oxidase subunit 2 family.</text>
</comment>
<feature type="transmembrane region" description="Helical" evidence="7">
    <location>
        <begin position="7"/>
        <end position="26"/>
    </location>
</feature>
<evidence type="ECO:0000256" key="5">
    <source>
        <dbReference type="ARBA" id="ARBA00022989"/>
    </source>
</evidence>
<dbReference type="GO" id="GO:0019646">
    <property type="term" value="P:aerobic electron transport chain"/>
    <property type="evidence" value="ECO:0007669"/>
    <property type="project" value="TreeGrafter"/>
</dbReference>
<dbReference type="STRING" id="1612308.SAMN05444581_101191"/>
<sequence>MTNIDDVLPVIWTGVIATAVAMYVFLDGFDLGLGILFQTTRSERARDVMMTSVAPFWDGNQTWLVLGGGGLLAAFPLAYSIIMPALYIPVIMMLLALILRGVSFEFRWTSKPNHSRWDWGFSIGSIVAAFSQGLILGGLLKGIKVQNNIFAGGPFDWFSAFSLMCGFGLIAGYGLLGACWLIMKTGGDVQRHARAMAPKFLIAVAIFAALVSLWTPLRYAHIGARWFSTPNIYLLWPLPLATATLMVSVWRWIAREDEFKPFFGVIGIFLLCFLGLAISSYPNLVPPSVSLWQAAAAPASLKIMLIGVAIMLPLVLSYTAFLYWTFRAKVQEGETYH</sequence>
<evidence type="ECO:0000256" key="4">
    <source>
        <dbReference type="ARBA" id="ARBA00022692"/>
    </source>
</evidence>
<evidence type="ECO:0000313" key="9">
    <source>
        <dbReference type="Proteomes" id="UP000198755"/>
    </source>
</evidence>